<sequence>MQLKSIQNCKHKFDVEDDTSF</sequence>
<dbReference type="AlphaFoldDB" id="A0A2P2Q5I3"/>
<accession>A0A2P2Q5I3</accession>
<proteinExistence type="predicted"/>
<reference evidence="1" key="1">
    <citation type="submission" date="2018-02" db="EMBL/GenBank/DDBJ databases">
        <title>Rhizophora mucronata_Transcriptome.</title>
        <authorList>
            <person name="Meera S.P."/>
            <person name="Sreeshan A."/>
            <person name="Augustine A."/>
        </authorList>
    </citation>
    <scope>NUCLEOTIDE SEQUENCE</scope>
    <source>
        <tissue evidence="1">Leaf</tissue>
    </source>
</reference>
<protein>
    <submittedName>
        <fullName evidence="1">Uncharacterized protein</fullName>
    </submittedName>
</protein>
<organism evidence="1">
    <name type="scientific">Rhizophora mucronata</name>
    <name type="common">Asiatic mangrove</name>
    <dbReference type="NCBI Taxonomy" id="61149"/>
    <lineage>
        <taxon>Eukaryota</taxon>
        <taxon>Viridiplantae</taxon>
        <taxon>Streptophyta</taxon>
        <taxon>Embryophyta</taxon>
        <taxon>Tracheophyta</taxon>
        <taxon>Spermatophyta</taxon>
        <taxon>Magnoliopsida</taxon>
        <taxon>eudicotyledons</taxon>
        <taxon>Gunneridae</taxon>
        <taxon>Pentapetalae</taxon>
        <taxon>rosids</taxon>
        <taxon>fabids</taxon>
        <taxon>Malpighiales</taxon>
        <taxon>Rhizophoraceae</taxon>
        <taxon>Rhizophora</taxon>
    </lineage>
</organism>
<evidence type="ECO:0000313" key="1">
    <source>
        <dbReference type="EMBL" id="MBX62238.1"/>
    </source>
</evidence>
<name>A0A2P2Q5I3_RHIMU</name>
<dbReference type="EMBL" id="GGEC01081754">
    <property type="protein sequence ID" value="MBX62238.1"/>
    <property type="molecule type" value="Transcribed_RNA"/>
</dbReference>